<organism evidence="1 2">
    <name type="scientific">Paenibacillus selenitireducens</name>
    <dbReference type="NCBI Taxonomy" id="1324314"/>
    <lineage>
        <taxon>Bacteria</taxon>
        <taxon>Bacillati</taxon>
        <taxon>Bacillota</taxon>
        <taxon>Bacilli</taxon>
        <taxon>Bacillales</taxon>
        <taxon>Paenibacillaceae</taxon>
        <taxon>Paenibacillus</taxon>
    </lineage>
</organism>
<dbReference type="GO" id="GO:0003700">
    <property type="term" value="F:DNA-binding transcription factor activity"/>
    <property type="evidence" value="ECO:0007669"/>
    <property type="project" value="TreeGrafter"/>
</dbReference>
<dbReference type="RefSeq" id="WP_078499678.1">
    <property type="nucleotide sequence ID" value="NZ_MSZX01000006.1"/>
</dbReference>
<dbReference type="PANTHER" id="PTHR33221:SF15">
    <property type="entry name" value="HTH-TYPE TRANSCRIPTIONAL REGULATOR YWGB-RELATED"/>
    <property type="match status" value="1"/>
</dbReference>
<dbReference type="Proteomes" id="UP000190188">
    <property type="component" value="Unassembled WGS sequence"/>
</dbReference>
<dbReference type="GO" id="GO:0005829">
    <property type="term" value="C:cytosol"/>
    <property type="evidence" value="ECO:0007669"/>
    <property type="project" value="TreeGrafter"/>
</dbReference>
<dbReference type="PANTHER" id="PTHR33221">
    <property type="entry name" value="WINGED HELIX-TURN-HELIX TRANSCRIPTIONAL REGULATOR, RRF2 FAMILY"/>
    <property type="match status" value="1"/>
</dbReference>
<dbReference type="PROSITE" id="PS51197">
    <property type="entry name" value="HTH_RRF2_2"/>
    <property type="match status" value="1"/>
</dbReference>
<keyword evidence="2" id="KW-1185">Reference proteome</keyword>
<dbReference type="STRING" id="1324314.BVG16_15935"/>
<name>A0A1T2XA24_9BACL</name>
<dbReference type="Pfam" id="PF02082">
    <property type="entry name" value="Rrf2"/>
    <property type="match status" value="1"/>
</dbReference>
<dbReference type="AlphaFoldDB" id="A0A1T2XA24"/>
<evidence type="ECO:0000313" key="1">
    <source>
        <dbReference type="EMBL" id="OPA76662.1"/>
    </source>
</evidence>
<accession>A0A1T2XA24</accession>
<proteinExistence type="predicted"/>
<dbReference type="EMBL" id="MSZX01000006">
    <property type="protein sequence ID" value="OPA76662.1"/>
    <property type="molecule type" value="Genomic_DNA"/>
</dbReference>
<reference evidence="1 2" key="1">
    <citation type="submission" date="2017-01" db="EMBL/GenBank/DDBJ databases">
        <title>Genome analysis of Paenibacillus selenitrireducens ES3-24.</title>
        <authorList>
            <person name="Xu D."/>
            <person name="Yao R."/>
            <person name="Zheng S."/>
        </authorList>
    </citation>
    <scope>NUCLEOTIDE SEQUENCE [LARGE SCALE GENOMIC DNA]</scope>
    <source>
        <strain evidence="1 2">ES3-24</strain>
    </source>
</reference>
<dbReference type="InterPro" id="IPR000944">
    <property type="entry name" value="Tscrpt_reg_Rrf2"/>
</dbReference>
<evidence type="ECO:0000313" key="2">
    <source>
        <dbReference type="Proteomes" id="UP000190188"/>
    </source>
</evidence>
<dbReference type="InterPro" id="IPR036388">
    <property type="entry name" value="WH-like_DNA-bd_sf"/>
</dbReference>
<dbReference type="SUPFAM" id="SSF46785">
    <property type="entry name" value="Winged helix' DNA-binding domain"/>
    <property type="match status" value="1"/>
</dbReference>
<dbReference type="InterPro" id="IPR036390">
    <property type="entry name" value="WH_DNA-bd_sf"/>
</dbReference>
<comment type="caution">
    <text evidence="1">The sequence shown here is derived from an EMBL/GenBank/DDBJ whole genome shotgun (WGS) entry which is preliminary data.</text>
</comment>
<protein>
    <submittedName>
        <fullName evidence="1">Transcriptional regulator</fullName>
    </submittedName>
</protein>
<sequence>MISSRFAVAVHILSLLDINKEGRNTSEYIAGSVNTNPVVIRRTMSLLNKAGLIHSSPGVAGATLARPTNEITLLDVYRAVQAGVQDELFSIHDNPNPQCVVGKNIQSTLEQNFAKAQNAMEQELAGITLKQVTSDLLHEETSS</sequence>
<dbReference type="Gene3D" id="1.10.10.10">
    <property type="entry name" value="Winged helix-like DNA-binding domain superfamily/Winged helix DNA-binding domain"/>
    <property type="match status" value="1"/>
</dbReference>
<dbReference type="OrthoDB" id="213028at2"/>
<dbReference type="FunFam" id="1.10.10.10:FF:000138">
    <property type="entry name" value="Rrf2 family transcriptional regulator"/>
    <property type="match status" value="1"/>
</dbReference>
<gene>
    <name evidence="1" type="ORF">BVG16_15935</name>
</gene>